<feature type="region of interest" description="Disordered" evidence="1">
    <location>
        <begin position="367"/>
        <end position="395"/>
    </location>
</feature>
<gene>
    <name evidence="2" type="ORF">SB4_07030</name>
</gene>
<evidence type="ECO:0000313" key="3">
    <source>
        <dbReference type="Proteomes" id="UP000074072"/>
    </source>
</evidence>
<dbReference type="PATRIC" id="fig|33051.4.peg.2084"/>
<sequence>MSWYRAGSVTVAAGSNVVTGAGTDFVASTSIGDAWIGQDGRTYEVGQVVSATELRLTTPYQGAGGGGQAYAIQPTQSFARDLALAAAALLNTFAAVRDGVGQGMFPGGSLAAPGIRFTADQDTGIARYGENLLSAVTGGVERMRFGEVNSSLAPLVAGGGIICQQGGVAGSLVFPLDILGALGGAATMRIRFGSSANVYTNHSFIEAQTLTGTASDLRFGTSGVEQARIDNAGNFLFGVASGGNHRIVKSVGEGITVLSIGGASSEFIYFNSVTTQGWSNASTAMSVGRHSGNGRSINAGGTINASGADYAEYMVKAAGCGIIAKGDVCGVDRDGKLTTAWADAVSFVVKSTDPSYVGGDTWAAHLPPRPQAPGAEPVAPIKPGSAPVAPVEPGPEPTGEGPIYVAWLQSRFAFGIAERDYAVALAEWQAATDAYPTARASYEADHAAWVAATAAYARDLPTWEAQLEAARVCVDRIAFCGQVPCNVTGDFEVGDYIVAAQDGDGIKAIAVKAGAITLPQYMARIGKVWAIRDGRAWIDVQHG</sequence>
<reference evidence="2 3" key="1">
    <citation type="journal article" date="2016" name="Front. Microbiol.">
        <title>Genomic Resource of Rice Seed Associated Bacteria.</title>
        <authorList>
            <person name="Midha S."/>
            <person name="Bansal K."/>
            <person name="Sharma S."/>
            <person name="Kumar N."/>
            <person name="Patil P.P."/>
            <person name="Chaudhry V."/>
            <person name="Patil P.B."/>
        </authorList>
    </citation>
    <scope>NUCLEOTIDE SEQUENCE [LARGE SCALE GENOMIC DNA]</scope>
    <source>
        <strain evidence="2 3">SB4</strain>
    </source>
</reference>
<accession>A0A147IXF3</accession>
<organism evidence="2 3">
    <name type="scientific">Sphingomonas sanguinis</name>
    <dbReference type="NCBI Taxonomy" id="33051"/>
    <lineage>
        <taxon>Bacteria</taxon>
        <taxon>Pseudomonadati</taxon>
        <taxon>Pseudomonadota</taxon>
        <taxon>Alphaproteobacteria</taxon>
        <taxon>Sphingomonadales</taxon>
        <taxon>Sphingomonadaceae</taxon>
        <taxon>Sphingomonas</taxon>
    </lineage>
</organism>
<proteinExistence type="predicted"/>
<dbReference type="AlphaFoldDB" id="A0A147IXF3"/>
<evidence type="ECO:0008006" key="4">
    <source>
        <dbReference type="Google" id="ProtNLM"/>
    </source>
</evidence>
<evidence type="ECO:0000313" key="2">
    <source>
        <dbReference type="EMBL" id="KTW00455.1"/>
    </source>
</evidence>
<name>A0A147IXF3_9SPHN</name>
<protein>
    <recommendedName>
        <fullName evidence="4">Peptidase S74 domain-containing protein</fullName>
    </recommendedName>
</protein>
<comment type="caution">
    <text evidence="2">The sequence shown here is derived from an EMBL/GenBank/DDBJ whole genome shotgun (WGS) entry which is preliminary data.</text>
</comment>
<dbReference type="OrthoDB" id="564699at2"/>
<dbReference type="RefSeq" id="WP_058751995.1">
    <property type="nucleotide sequence ID" value="NZ_LDTE01000037.1"/>
</dbReference>
<dbReference type="EMBL" id="LDTE01000037">
    <property type="protein sequence ID" value="KTW00455.1"/>
    <property type="molecule type" value="Genomic_DNA"/>
</dbReference>
<dbReference type="Proteomes" id="UP000074072">
    <property type="component" value="Unassembled WGS sequence"/>
</dbReference>
<evidence type="ECO:0000256" key="1">
    <source>
        <dbReference type="SAM" id="MobiDB-lite"/>
    </source>
</evidence>